<keyword evidence="6" id="KW-1185">Reference proteome</keyword>
<keyword evidence="3" id="KW-0732">Signal</keyword>
<dbReference type="AlphaFoldDB" id="A0AAY4F081"/>
<dbReference type="InterPro" id="IPR014044">
    <property type="entry name" value="CAP_dom"/>
</dbReference>
<evidence type="ECO:0000313" key="5">
    <source>
        <dbReference type="Ensembl" id="ENSDCDP00010062649.1"/>
    </source>
</evidence>
<accession>A0AAY4F081</accession>
<evidence type="ECO:0000256" key="2">
    <source>
        <dbReference type="SAM" id="Phobius"/>
    </source>
</evidence>
<dbReference type="SUPFAM" id="SSF55797">
    <property type="entry name" value="PR-1-like"/>
    <property type="match status" value="1"/>
</dbReference>
<keyword evidence="2" id="KW-1133">Transmembrane helix</keyword>
<dbReference type="Pfam" id="PF00188">
    <property type="entry name" value="CAP"/>
    <property type="match status" value="1"/>
</dbReference>
<dbReference type="InterPro" id="IPR001283">
    <property type="entry name" value="CRISP-related"/>
</dbReference>
<dbReference type="PRINTS" id="PR00838">
    <property type="entry name" value="V5ALLERGEN"/>
</dbReference>
<dbReference type="InterPro" id="IPR002413">
    <property type="entry name" value="V5_allergen-like"/>
</dbReference>
<evidence type="ECO:0000256" key="3">
    <source>
        <dbReference type="SAM" id="SignalP"/>
    </source>
</evidence>
<dbReference type="InterPro" id="IPR018244">
    <property type="entry name" value="Allrgn_V5/Tpx1_CS"/>
</dbReference>
<keyword evidence="2" id="KW-0812">Transmembrane</keyword>
<dbReference type="SMART" id="SM00198">
    <property type="entry name" value="SCP"/>
    <property type="match status" value="1"/>
</dbReference>
<comment type="similarity">
    <text evidence="1">Belongs to the CRISP family.</text>
</comment>
<reference evidence="5" key="2">
    <citation type="submission" date="2025-08" db="UniProtKB">
        <authorList>
            <consortium name="Ensembl"/>
        </authorList>
    </citation>
    <scope>IDENTIFICATION</scope>
</reference>
<dbReference type="Ensembl" id="ENSDCDT00010073449.1">
    <property type="protein sequence ID" value="ENSDCDP00010062649.1"/>
    <property type="gene ID" value="ENSDCDG00010034331.1"/>
</dbReference>
<feature type="transmembrane region" description="Helical" evidence="2">
    <location>
        <begin position="251"/>
        <end position="272"/>
    </location>
</feature>
<protein>
    <recommendedName>
        <fullName evidence="4">SCP domain-containing protein</fullName>
    </recommendedName>
</protein>
<feature type="domain" description="SCP" evidence="4">
    <location>
        <begin position="43"/>
        <end position="196"/>
    </location>
</feature>
<reference evidence="5 6" key="1">
    <citation type="submission" date="2020-06" db="EMBL/GenBank/DDBJ databases">
        <authorList>
            <consortium name="Wellcome Sanger Institute Data Sharing"/>
        </authorList>
    </citation>
    <scope>NUCLEOTIDE SEQUENCE [LARGE SCALE GENOMIC DNA]</scope>
</reference>
<dbReference type="GO" id="GO:0005576">
    <property type="term" value="C:extracellular region"/>
    <property type="evidence" value="ECO:0007669"/>
    <property type="project" value="InterPro"/>
</dbReference>
<dbReference type="InterPro" id="IPR035940">
    <property type="entry name" value="CAP_sf"/>
</dbReference>
<dbReference type="RefSeq" id="XP_028810689.1">
    <property type="nucleotide sequence ID" value="XM_028954856.1"/>
</dbReference>
<dbReference type="GeneID" id="114764891"/>
<dbReference type="PROSITE" id="PS01010">
    <property type="entry name" value="CRISP_2"/>
    <property type="match status" value="1"/>
</dbReference>
<gene>
    <name evidence="5" type="primary">glipr1a</name>
</gene>
<evidence type="ECO:0000259" key="4">
    <source>
        <dbReference type="SMART" id="SM00198"/>
    </source>
</evidence>
<dbReference type="PRINTS" id="PR00837">
    <property type="entry name" value="V5TPXLIKE"/>
</dbReference>
<feature type="chain" id="PRO_5044252911" description="SCP domain-containing protein" evidence="3">
    <location>
        <begin position="34"/>
        <end position="279"/>
    </location>
</feature>
<name>A0AAY4F081_9TELE</name>
<dbReference type="Gene3D" id="3.40.33.10">
    <property type="entry name" value="CAP"/>
    <property type="match status" value="1"/>
</dbReference>
<proteinExistence type="inferred from homology"/>
<evidence type="ECO:0000313" key="6">
    <source>
        <dbReference type="Proteomes" id="UP000694580"/>
    </source>
</evidence>
<evidence type="ECO:0000256" key="1">
    <source>
        <dbReference type="ARBA" id="ARBA00009923"/>
    </source>
</evidence>
<dbReference type="PANTHER" id="PTHR10334">
    <property type="entry name" value="CYSTEINE-RICH SECRETORY PROTEIN-RELATED"/>
    <property type="match status" value="1"/>
</dbReference>
<sequence length="279" mass="31353">MIYAPGCVRTMAGLRLCFVVILGLAVLMDCSDAHSLPDITDPQFISDCVQTHNQYRSATNPFASNMLYMTWDDALAVTAQAWARFCIRKHNIYLREAKRVHPTFPSVGENLWFGYPPSHFSVELAMKNWVNDELKYYNYGPNACSTVCGHYTQAVWADSYKVGCAVQICPNGVEGFSTKESALFVCNYAPAGNLNGARPYEEGKPCSSCGGGRCENNLCRDPVRDKLIAYNWSPDWDPEKRRCGAFCKAVLVLRPLALMLIFLSAYTVKIYYPDMFAYE</sequence>
<organism evidence="5 6">
    <name type="scientific">Denticeps clupeoides</name>
    <name type="common">denticle herring</name>
    <dbReference type="NCBI Taxonomy" id="299321"/>
    <lineage>
        <taxon>Eukaryota</taxon>
        <taxon>Metazoa</taxon>
        <taxon>Chordata</taxon>
        <taxon>Craniata</taxon>
        <taxon>Vertebrata</taxon>
        <taxon>Euteleostomi</taxon>
        <taxon>Actinopterygii</taxon>
        <taxon>Neopterygii</taxon>
        <taxon>Teleostei</taxon>
        <taxon>Clupei</taxon>
        <taxon>Clupeiformes</taxon>
        <taxon>Denticipitoidei</taxon>
        <taxon>Denticipitidae</taxon>
        <taxon>Denticeps</taxon>
    </lineage>
</organism>
<dbReference type="Proteomes" id="UP000694580">
    <property type="component" value="Chromosome 15"/>
</dbReference>
<dbReference type="GeneTree" id="ENSGT00940000165853"/>
<keyword evidence="2" id="KW-0472">Membrane</keyword>
<reference evidence="5" key="3">
    <citation type="submission" date="2025-09" db="UniProtKB">
        <authorList>
            <consortium name="Ensembl"/>
        </authorList>
    </citation>
    <scope>IDENTIFICATION</scope>
</reference>
<feature type="signal peptide" evidence="3">
    <location>
        <begin position="1"/>
        <end position="33"/>
    </location>
</feature>